<comment type="similarity">
    <text evidence="1 2">Belongs to the glycosyl hydrolase 1 family.</text>
</comment>
<comment type="caution">
    <text evidence="4">The sequence shown here is derived from an EMBL/GenBank/DDBJ whole genome shotgun (WGS) entry which is preliminary data.</text>
</comment>
<gene>
    <name evidence="4" type="ORF">F8388_022830</name>
</gene>
<dbReference type="PANTHER" id="PTHR10353:SF302">
    <property type="entry name" value="BETA-GLUCOSIDASE 40"/>
    <property type="match status" value="1"/>
</dbReference>
<evidence type="ECO:0000313" key="5">
    <source>
        <dbReference type="Proteomes" id="UP000525078"/>
    </source>
</evidence>
<dbReference type="PANTHER" id="PTHR10353">
    <property type="entry name" value="GLYCOSYL HYDROLASE"/>
    <property type="match status" value="1"/>
</dbReference>
<reference evidence="4 5" key="1">
    <citation type="journal article" date="2020" name="bioRxiv">
        <title>Sequence and annotation of 42 cannabis genomes reveals extensive copy number variation in cannabinoid synthesis and pathogen resistance genes.</title>
        <authorList>
            <person name="Mckernan K.J."/>
            <person name="Helbert Y."/>
            <person name="Kane L.T."/>
            <person name="Ebling H."/>
            <person name="Zhang L."/>
            <person name="Liu B."/>
            <person name="Eaton Z."/>
            <person name="Mclaughlin S."/>
            <person name="Kingan S."/>
            <person name="Baybayan P."/>
            <person name="Concepcion G."/>
            <person name="Jordan M."/>
            <person name="Riva A."/>
            <person name="Barbazuk W."/>
            <person name="Harkins T."/>
        </authorList>
    </citation>
    <scope>NUCLEOTIDE SEQUENCE [LARGE SCALE GENOMIC DNA]</scope>
    <source>
        <strain evidence="5">cv. Jamaican Lion 4</strain>
        <tissue evidence="4">Leaf</tissue>
    </source>
</reference>
<name>A0A7J6FBW8_CANSA</name>
<dbReference type="AlphaFoldDB" id="A0A7J6FBW8"/>
<evidence type="ECO:0000313" key="4">
    <source>
        <dbReference type="EMBL" id="KAF4368197.1"/>
    </source>
</evidence>
<dbReference type="EMBL" id="JAATIP010000136">
    <property type="protein sequence ID" value="KAF4368197.1"/>
    <property type="molecule type" value="Genomic_DNA"/>
</dbReference>
<feature type="coiled-coil region" evidence="3">
    <location>
        <begin position="85"/>
        <end position="119"/>
    </location>
</feature>
<dbReference type="Gene3D" id="3.20.20.80">
    <property type="entry name" value="Glycosidases"/>
    <property type="match status" value="1"/>
</dbReference>
<proteinExistence type="inferred from homology"/>
<evidence type="ECO:0000256" key="3">
    <source>
        <dbReference type="SAM" id="Coils"/>
    </source>
</evidence>
<accession>A0A7J6FBW8</accession>
<protein>
    <submittedName>
        <fullName evidence="4">Uncharacterized protein</fullName>
    </submittedName>
</protein>
<dbReference type="Pfam" id="PF00232">
    <property type="entry name" value="Glyco_hydro_1"/>
    <property type="match status" value="1"/>
</dbReference>
<organism evidence="4 5">
    <name type="scientific">Cannabis sativa</name>
    <name type="common">Hemp</name>
    <name type="synonym">Marijuana</name>
    <dbReference type="NCBI Taxonomy" id="3483"/>
    <lineage>
        <taxon>Eukaryota</taxon>
        <taxon>Viridiplantae</taxon>
        <taxon>Streptophyta</taxon>
        <taxon>Embryophyta</taxon>
        <taxon>Tracheophyta</taxon>
        <taxon>Spermatophyta</taxon>
        <taxon>Magnoliopsida</taxon>
        <taxon>eudicotyledons</taxon>
        <taxon>Gunneridae</taxon>
        <taxon>Pentapetalae</taxon>
        <taxon>rosids</taxon>
        <taxon>fabids</taxon>
        <taxon>Rosales</taxon>
        <taxon>Cannabaceae</taxon>
        <taxon>Cannabis</taxon>
    </lineage>
</organism>
<evidence type="ECO:0000256" key="1">
    <source>
        <dbReference type="ARBA" id="ARBA00010838"/>
    </source>
</evidence>
<keyword evidence="3" id="KW-0175">Coiled coil</keyword>
<dbReference type="SUPFAM" id="SSF51445">
    <property type="entry name" value="(Trans)glycosidases"/>
    <property type="match status" value="1"/>
</dbReference>
<dbReference type="GO" id="GO:0005975">
    <property type="term" value="P:carbohydrate metabolic process"/>
    <property type="evidence" value="ECO:0007669"/>
    <property type="project" value="InterPro"/>
</dbReference>
<dbReference type="InterPro" id="IPR017853">
    <property type="entry name" value="GH"/>
</dbReference>
<dbReference type="InterPro" id="IPR001360">
    <property type="entry name" value="Glyco_hydro_1"/>
</dbReference>
<dbReference type="Proteomes" id="UP000525078">
    <property type="component" value="Unassembled WGS sequence"/>
</dbReference>
<evidence type="ECO:0000256" key="2">
    <source>
        <dbReference type="RuleBase" id="RU003690"/>
    </source>
</evidence>
<sequence>MNYIKQKYGNPPVIITENGMDDPNDKTISIKQALKDDKRIKYHNDYLTNLLAAIKIELVMLTSWIKKHKKVVEIAKRLEVAKDLVVAVKDQVTTLKENIESLESELANLREVASGAKARESSLKKSLPIAQKKTLDVEESSRLELDEQTLLVAYLRDHVKALKEQCFGEEALQKIDFTLNGGELVVEEAARVERYNPEHPDFPPSTVVVLVVESEDKDEFTIVARLGPPITICSLIATGLG</sequence>
<dbReference type="GO" id="GO:0008422">
    <property type="term" value="F:beta-glucosidase activity"/>
    <property type="evidence" value="ECO:0007669"/>
    <property type="project" value="TreeGrafter"/>
</dbReference>